<reference evidence="1" key="1">
    <citation type="submission" date="2020-07" db="EMBL/GenBank/DDBJ databases">
        <authorList>
            <person name="Nazaruddin N."/>
        </authorList>
    </citation>
    <scope>NUCLEOTIDE SEQUENCE</scope>
</reference>
<name>A0A6V7GXD4_9HYME</name>
<dbReference type="OrthoDB" id="10435019at2759"/>
<gene>
    <name evidence="1" type="ORF">MHI_LOCUS91039</name>
</gene>
<proteinExistence type="predicted"/>
<keyword evidence="2" id="KW-1185">Reference proteome</keyword>
<evidence type="ECO:0000313" key="1">
    <source>
        <dbReference type="EMBL" id="CAD1469009.1"/>
    </source>
</evidence>
<protein>
    <submittedName>
        <fullName evidence="1">Uncharacterized protein</fullName>
    </submittedName>
</protein>
<accession>A0A6V7GXD4</accession>
<evidence type="ECO:0000313" key="2">
    <source>
        <dbReference type="Proteomes" id="UP000752696"/>
    </source>
</evidence>
<dbReference type="AlphaFoldDB" id="A0A6V7GXD4"/>
<feature type="non-terminal residue" evidence="1">
    <location>
        <position position="1"/>
    </location>
</feature>
<sequence length="78" mass="8886">GRPQMACSWSDVSRARQSNTSTMPGCYRASVITFVSRNYDALETSKEEKRDLVQRYLPLLATPSFVGEHLLVLTISWY</sequence>
<comment type="caution">
    <text evidence="1">The sequence shown here is derived from an EMBL/GenBank/DDBJ whole genome shotgun (WGS) entry which is preliminary data.</text>
</comment>
<dbReference type="Proteomes" id="UP000752696">
    <property type="component" value="Unassembled WGS sequence"/>
</dbReference>
<organism evidence="1 2">
    <name type="scientific">Heterotrigona itama</name>
    <dbReference type="NCBI Taxonomy" id="395501"/>
    <lineage>
        <taxon>Eukaryota</taxon>
        <taxon>Metazoa</taxon>
        <taxon>Ecdysozoa</taxon>
        <taxon>Arthropoda</taxon>
        <taxon>Hexapoda</taxon>
        <taxon>Insecta</taxon>
        <taxon>Pterygota</taxon>
        <taxon>Neoptera</taxon>
        <taxon>Endopterygota</taxon>
        <taxon>Hymenoptera</taxon>
        <taxon>Apocrita</taxon>
        <taxon>Aculeata</taxon>
        <taxon>Apoidea</taxon>
        <taxon>Anthophila</taxon>
        <taxon>Apidae</taxon>
        <taxon>Heterotrigona</taxon>
    </lineage>
</organism>
<dbReference type="EMBL" id="CAJDYZ010001637">
    <property type="protein sequence ID" value="CAD1469009.1"/>
    <property type="molecule type" value="Genomic_DNA"/>
</dbReference>